<evidence type="ECO:0000313" key="2">
    <source>
        <dbReference type="EMBL" id="KYP51689.1"/>
    </source>
</evidence>
<accession>A0A151SAC2</accession>
<gene>
    <name evidence="2" type="ORF">KK1_026457</name>
</gene>
<dbReference type="Gramene" id="C.cajan_27829.t">
    <property type="protein sequence ID" value="C.cajan_27829.t.cds1"/>
    <property type="gene ID" value="C.cajan_27829"/>
</dbReference>
<reference evidence="2" key="1">
    <citation type="journal article" date="2012" name="Nat. Biotechnol.">
        <title>Draft genome sequence of pigeonpea (Cajanus cajan), an orphan legume crop of resource-poor farmers.</title>
        <authorList>
            <person name="Varshney R.K."/>
            <person name="Chen W."/>
            <person name="Li Y."/>
            <person name="Bharti A.K."/>
            <person name="Saxena R.K."/>
            <person name="Schlueter J.A."/>
            <person name="Donoghue M.T."/>
            <person name="Azam S."/>
            <person name="Fan G."/>
            <person name="Whaley A.M."/>
            <person name="Farmer A.D."/>
            <person name="Sheridan J."/>
            <person name="Iwata A."/>
            <person name="Tuteja R."/>
            <person name="Penmetsa R.V."/>
            <person name="Wu W."/>
            <person name="Upadhyaya H.D."/>
            <person name="Yang S.P."/>
            <person name="Shah T."/>
            <person name="Saxena K.B."/>
            <person name="Michael T."/>
            <person name="McCombie W.R."/>
            <person name="Yang B."/>
            <person name="Zhang G."/>
            <person name="Yang H."/>
            <person name="Wang J."/>
            <person name="Spillane C."/>
            <person name="Cook D.R."/>
            <person name="May G.D."/>
            <person name="Xu X."/>
            <person name="Jackson S.A."/>
        </authorList>
    </citation>
    <scope>NUCLEOTIDE SEQUENCE [LARGE SCALE GENOMIC DNA]</scope>
</reference>
<proteinExistence type="predicted"/>
<protein>
    <recommendedName>
        <fullName evidence="1">DUF8040 domain-containing protein</fullName>
    </recommendedName>
</protein>
<dbReference type="Pfam" id="PF26138">
    <property type="entry name" value="DUF8040"/>
    <property type="match status" value="1"/>
</dbReference>
<sequence>MFLHILAHNMKYRVVHYSYCRSKETISRQFNNVLRAIMKVSQDYLKFHTYLEGPGENKWRWFEVSLSIVRLVKLTINLFEKLNI</sequence>
<keyword evidence="3" id="KW-1185">Reference proteome</keyword>
<dbReference type="AlphaFoldDB" id="A0A151SAC2"/>
<feature type="domain" description="DUF8040" evidence="1">
    <location>
        <begin position="1"/>
        <end position="39"/>
    </location>
</feature>
<evidence type="ECO:0000259" key="1">
    <source>
        <dbReference type="Pfam" id="PF26138"/>
    </source>
</evidence>
<organism evidence="2 3">
    <name type="scientific">Cajanus cajan</name>
    <name type="common">Pigeon pea</name>
    <name type="synonym">Cajanus indicus</name>
    <dbReference type="NCBI Taxonomy" id="3821"/>
    <lineage>
        <taxon>Eukaryota</taxon>
        <taxon>Viridiplantae</taxon>
        <taxon>Streptophyta</taxon>
        <taxon>Embryophyta</taxon>
        <taxon>Tracheophyta</taxon>
        <taxon>Spermatophyta</taxon>
        <taxon>Magnoliopsida</taxon>
        <taxon>eudicotyledons</taxon>
        <taxon>Gunneridae</taxon>
        <taxon>Pentapetalae</taxon>
        <taxon>rosids</taxon>
        <taxon>fabids</taxon>
        <taxon>Fabales</taxon>
        <taxon>Fabaceae</taxon>
        <taxon>Papilionoideae</taxon>
        <taxon>50 kb inversion clade</taxon>
        <taxon>NPAAA clade</taxon>
        <taxon>indigoferoid/millettioid clade</taxon>
        <taxon>Phaseoleae</taxon>
        <taxon>Cajanus</taxon>
    </lineage>
</organism>
<dbReference type="InterPro" id="IPR058353">
    <property type="entry name" value="DUF8040"/>
</dbReference>
<dbReference type="EMBL" id="KQ483434">
    <property type="protein sequence ID" value="KYP51689.1"/>
    <property type="molecule type" value="Genomic_DNA"/>
</dbReference>
<evidence type="ECO:0000313" key="3">
    <source>
        <dbReference type="Proteomes" id="UP000075243"/>
    </source>
</evidence>
<name>A0A151SAC2_CAJCA</name>
<dbReference type="Proteomes" id="UP000075243">
    <property type="component" value="Unassembled WGS sequence"/>
</dbReference>